<gene>
    <name evidence="4" type="ORF">RCL2_001482300</name>
    <name evidence="3" type="ORF">RclHR1_07180006</name>
</gene>
<evidence type="ECO:0000256" key="1">
    <source>
        <dbReference type="SAM" id="MobiDB-lite"/>
    </source>
</evidence>
<evidence type="ECO:0000313" key="4">
    <source>
        <dbReference type="EMBL" id="GES87851.1"/>
    </source>
</evidence>
<dbReference type="SUPFAM" id="SSF46689">
    <property type="entry name" value="Homeodomain-like"/>
    <property type="match status" value="1"/>
</dbReference>
<reference evidence="3 5" key="1">
    <citation type="submission" date="2017-11" db="EMBL/GenBank/DDBJ databases">
        <title>The genome of Rhizophagus clarus HR1 reveals common genetic basis of auxotrophy among arbuscular mycorrhizal fungi.</title>
        <authorList>
            <person name="Kobayashi Y."/>
        </authorList>
    </citation>
    <scope>NUCLEOTIDE SEQUENCE [LARGE SCALE GENOMIC DNA]</scope>
    <source>
        <strain evidence="3 5">HR1</strain>
    </source>
</reference>
<accession>A0A2Z6RXJ6</accession>
<dbReference type="SMART" id="SM00717">
    <property type="entry name" value="SANT"/>
    <property type="match status" value="1"/>
</dbReference>
<evidence type="ECO:0000313" key="5">
    <source>
        <dbReference type="Proteomes" id="UP000247702"/>
    </source>
</evidence>
<evidence type="ECO:0000313" key="3">
    <source>
        <dbReference type="EMBL" id="GBC06981.1"/>
    </source>
</evidence>
<dbReference type="InterPro" id="IPR017930">
    <property type="entry name" value="Myb_dom"/>
</dbReference>
<dbReference type="Proteomes" id="UP000247702">
    <property type="component" value="Unassembled WGS sequence"/>
</dbReference>
<dbReference type="Gene3D" id="1.10.10.60">
    <property type="entry name" value="Homeodomain-like"/>
    <property type="match status" value="1"/>
</dbReference>
<feature type="compositionally biased region" description="Polar residues" evidence="1">
    <location>
        <begin position="68"/>
        <end position="84"/>
    </location>
</feature>
<dbReference type="EMBL" id="BEXD01004113">
    <property type="protein sequence ID" value="GBC06981.1"/>
    <property type="molecule type" value="Genomic_DNA"/>
</dbReference>
<dbReference type="InterPro" id="IPR009057">
    <property type="entry name" value="Homeodomain-like_sf"/>
</dbReference>
<dbReference type="PROSITE" id="PS51294">
    <property type="entry name" value="HTH_MYB"/>
    <property type="match status" value="1"/>
</dbReference>
<comment type="caution">
    <text evidence="3">The sequence shown here is derived from an EMBL/GenBank/DDBJ whole genome shotgun (WGS) entry which is preliminary data.</text>
</comment>
<sequence length="189" mass="21659">MDSKVTEISDENQNDSLLNSVGKNEEPNNDELLASDLSQKTTGQETKESRSSSSPISQSPKQQAVDYMQTSSEESFIEQNSSTEQTEDGSRKQSKKRVINNPNPDHENEVKRLSKRVKVQWNEQELHALEEGIRQYGKSWANIKRSYGCDGQVLERRSQTQLKDKARSEFVRRLRDGIDLGGFEIMDRY</sequence>
<reference evidence="4" key="2">
    <citation type="submission" date="2019-10" db="EMBL/GenBank/DDBJ databases">
        <title>Conservation and host-specific expression of non-tandemly repeated heterogenous ribosome RNA gene in arbuscular mycorrhizal fungi.</title>
        <authorList>
            <person name="Maeda T."/>
            <person name="Kobayashi Y."/>
            <person name="Nakagawa T."/>
            <person name="Ezawa T."/>
            <person name="Yamaguchi K."/>
            <person name="Bino T."/>
            <person name="Nishimoto Y."/>
            <person name="Shigenobu S."/>
            <person name="Kawaguchi M."/>
        </authorList>
    </citation>
    <scope>NUCLEOTIDE SEQUENCE</scope>
    <source>
        <strain evidence="4">HR1</strain>
    </source>
</reference>
<dbReference type="InterPro" id="IPR001005">
    <property type="entry name" value="SANT/Myb"/>
</dbReference>
<organism evidence="3 5">
    <name type="scientific">Rhizophagus clarus</name>
    <dbReference type="NCBI Taxonomy" id="94130"/>
    <lineage>
        <taxon>Eukaryota</taxon>
        <taxon>Fungi</taxon>
        <taxon>Fungi incertae sedis</taxon>
        <taxon>Mucoromycota</taxon>
        <taxon>Glomeromycotina</taxon>
        <taxon>Glomeromycetes</taxon>
        <taxon>Glomerales</taxon>
        <taxon>Glomeraceae</taxon>
        <taxon>Rhizophagus</taxon>
    </lineage>
</organism>
<keyword evidence="5" id="KW-1185">Reference proteome</keyword>
<dbReference type="OrthoDB" id="3366990at2759"/>
<proteinExistence type="predicted"/>
<feature type="domain" description="HTH myb-type" evidence="2">
    <location>
        <begin position="113"/>
        <end position="174"/>
    </location>
</feature>
<dbReference type="Proteomes" id="UP000615446">
    <property type="component" value="Unassembled WGS sequence"/>
</dbReference>
<evidence type="ECO:0000259" key="2">
    <source>
        <dbReference type="PROSITE" id="PS51294"/>
    </source>
</evidence>
<protein>
    <recommendedName>
        <fullName evidence="2">HTH myb-type domain-containing protein</fullName>
    </recommendedName>
</protein>
<dbReference type="AlphaFoldDB" id="A0A2Z6RXJ6"/>
<name>A0A2Z6RXJ6_9GLOM</name>
<dbReference type="EMBL" id="BLAL01000172">
    <property type="protein sequence ID" value="GES87851.1"/>
    <property type="molecule type" value="Genomic_DNA"/>
</dbReference>
<feature type="region of interest" description="Disordered" evidence="1">
    <location>
        <begin position="1"/>
        <end position="111"/>
    </location>
</feature>